<keyword evidence="6 8" id="KW-1133">Transmembrane helix</keyword>
<feature type="transmembrane region" description="Helical" evidence="8">
    <location>
        <begin position="187"/>
        <end position="211"/>
    </location>
</feature>
<reference evidence="9 10" key="1">
    <citation type="submission" date="2017-10" db="EMBL/GenBank/DDBJ databases">
        <title>Genomics of the genus Arcobacter.</title>
        <authorList>
            <person name="Perez-Cataluna A."/>
            <person name="Figueras M.J."/>
        </authorList>
    </citation>
    <scope>NUCLEOTIDE SEQUENCE [LARGE SCALE GENOMIC DNA]</scope>
    <source>
        <strain evidence="9 10">CECT 8987</strain>
    </source>
</reference>
<dbReference type="Proteomes" id="UP000290657">
    <property type="component" value="Unassembled WGS sequence"/>
</dbReference>
<accession>A0A4Q0XRD7</accession>
<dbReference type="RefSeq" id="WP_128996712.1">
    <property type="nucleotide sequence ID" value="NZ_PDKN01000007.1"/>
</dbReference>
<evidence type="ECO:0000256" key="4">
    <source>
        <dbReference type="ARBA" id="ARBA00022475"/>
    </source>
</evidence>
<name>A0A4Q0XRD7_9BACT</name>
<dbReference type="OrthoDB" id="9805563at2"/>
<feature type="transmembrane region" description="Helical" evidence="8">
    <location>
        <begin position="161"/>
        <end position="181"/>
    </location>
</feature>
<feature type="transmembrane region" description="Helical" evidence="8">
    <location>
        <begin position="223"/>
        <end position="245"/>
    </location>
</feature>
<dbReference type="InterPro" id="IPR038770">
    <property type="entry name" value="Na+/solute_symporter_sf"/>
</dbReference>
<dbReference type="Pfam" id="PF03547">
    <property type="entry name" value="Mem_trans"/>
    <property type="match status" value="1"/>
</dbReference>
<evidence type="ECO:0000313" key="9">
    <source>
        <dbReference type="EMBL" id="RXJ55428.1"/>
    </source>
</evidence>
<feature type="transmembrane region" description="Helical" evidence="8">
    <location>
        <begin position="123"/>
        <end position="149"/>
    </location>
</feature>
<comment type="similarity">
    <text evidence="2">Belongs to the auxin efflux carrier (TC 2.A.69) family.</text>
</comment>
<feature type="transmembrane region" description="Helical" evidence="8">
    <location>
        <begin position="6"/>
        <end position="22"/>
    </location>
</feature>
<feature type="transmembrane region" description="Helical" evidence="8">
    <location>
        <begin position="34"/>
        <end position="53"/>
    </location>
</feature>
<protein>
    <submittedName>
        <fullName evidence="9">Transporter</fullName>
    </submittedName>
</protein>
<evidence type="ECO:0000256" key="6">
    <source>
        <dbReference type="ARBA" id="ARBA00022989"/>
    </source>
</evidence>
<dbReference type="PANTHER" id="PTHR36838:SF4">
    <property type="entry name" value="AUXIN EFFLUX CARRIER FAMILY PROTEIN"/>
    <property type="match status" value="1"/>
</dbReference>
<evidence type="ECO:0000256" key="3">
    <source>
        <dbReference type="ARBA" id="ARBA00022448"/>
    </source>
</evidence>
<dbReference type="GO" id="GO:0005886">
    <property type="term" value="C:plasma membrane"/>
    <property type="evidence" value="ECO:0007669"/>
    <property type="project" value="UniProtKB-SubCell"/>
</dbReference>
<feature type="transmembrane region" description="Helical" evidence="8">
    <location>
        <begin position="283"/>
        <end position="303"/>
    </location>
</feature>
<evidence type="ECO:0000313" key="10">
    <source>
        <dbReference type="Proteomes" id="UP000290657"/>
    </source>
</evidence>
<feature type="transmembrane region" description="Helical" evidence="8">
    <location>
        <begin position="97"/>
        <end position="117"/>
    </location>
</feature>
<dbReference type="EMBL" id="PDKN01000007">
    <property type="protein sequence ID" value="RXJ55428.1"/>
    <property type="molecule type" value="Genomic_DNA"/>
</dbReference>
<proteinExistence type="inferred from homology"/>
<keyword evidence="10" id="KW-1185">Reference proteome</keyword>
<dbReference type="Gene3D" id="1.20.1530.20">
    <property type="match status" value="1"/>
</dbReference>
<evidence type="ECO:0000256" key="7">
    <source>
        <dbReference type="ARBA" id="ARBA00023136"/>
    </source>
</evidence>
<keyword evidence="4" id="KW-1003">Cell membrane</keyword>
<dbReference type="InterPro" id="IPR004776">
    <property type="entry name" value="Mem_transp_PIN-like"/>
</dbReference>
<sequence>MQNIITTLIPIFLLISMGYFLKRLKFPSSDFWPMADRFTYYILFPSLLIYKLSTANLSEINSFDVVLTGLIALVAMLLLTIFIGFFKKVNPASFTSVIQGAIRFNTYVFLALVDALLGDTGLITAAVLIAFAIPFINFLCIGAFSYYVNKEDLNVIKFIKSIATNPLIVACFIGGAINFLSVPLPLFFIKMLSILSAAALPLGLLSVGVGLELTHIKSAKYELFVATILKLAVFPIVIFAVGMLFGLTHESLVVVVLFASMPTASSSYILARQLGGDLKLMSSIITVQTLVSILSIAFILGTINA</sequence>
<keyword evidence="7 8" id="KW-0472">Membrane</keyword>
<evidence type="ECO:0000256" key="1">
    <source>
        <dbReference type="ARBA" id="ARBA00004651"/>
    </source>
</evidence>
<gene>
    <name evidence="9" type="ORF">CRV04_09995</name>
</gene>
<feature type="transmembrane region" description="Helical" evidence="8">
    <location>
        <begin position="65"/>
        <end position="85"/>
    </location>
</feature>
<evidence type="ECO:0000256" key="5">
    <source>
        <dbReference type="ARBA" id="ARBA00022692"/>
    </source>
</evidence>
<evidence type="ECO:0000256" key="8">
    <source>
        <dbReference type="SAM" id="Phobius"/>
    </source>
</evidence>
<feature type="transmembrane region" description="Helical" evidence="8">
    <location>
        <begin position="251"/>
        <end position="271"/>
    </location>
</feature>
<keyword evidence="5 8" id="KW-0812">Transmembrane</keyword>
<evidence type="ECO:0000256" key="2">
    <source>
        <dbReference type="ARBA" id="ARBA00010145"/>
    </source>
</evidence>
<comment type="subcellular location">
    <subcellularLocation>
        <location evidence="1">Cell membrane</location>
        <topology evidence="1">Multi-pass membrane protein</topology>
    </subcellularLocation>
</comment>
<dbReference type="PANTHER" id="PTHR36838">
    <property type="entry name" value="AUXIN EFFLUX CARRIER FAMILY PROTEIN"/>
    <property type="match status" value="1"/>
</dbReference>
<dbReference type="AlphaFoldDB" id="A0A4Q0XRD7"/>
<dbReference type="GO" id="GO:0055085">
    <property type="term" value="P:transmembrane transport"/>
    <property type="evidence" value="ECO:0007669"/>
    <property type="project" value="InterPro"/>
</dbReference>
<comment type="caution">
    <text evidence="9">The sequence shown here is derived from an EMBL/GenBank/DDBJ whole genome shotgun (WGS) entry which is preliminary data.</text>
</comment>
<keyword evidence="3" id="KW-0813">Transport</keyword>
<organism evidence="9 10">
    <name type="scientific">Candidatus Marinarcus aquaticus</name>
    <dbReference type="NCBI Taxonomy" id="2044504"/>
    <lineage>
        <taxon>Bacteria</taxon>
        <taxon>Pseudomonadati</taxon>
        <taxon>Campylobacterota</taxon>
        <taxon>Epsilonproteobacteria</taxon>
        <taxon>Campylobacterales</taxon>
        <taxon>Arcobacteraceae</taxon>
        <taxon>Candidatus Marinarcus</taxon>
    </lineage>
</organism>